<evidence type="ECO:0000256" key="1">
    <source>
        <dbReference type="SAM" id="MobiDB-lite"/>
    </source>
</evidence>
<evidence type="ECO:0000313" key="2">
    <source>
        <dbReference type="EMBL" id="OIR00486.1"/>
    </source>
</evidence>
<evidence type="ECO:0008006" key="3">
    <source>
        <dbReference type="Google" id="ProtNLM"/>
    </source>
</evidence>
<feature type="region of interest" description="Disordered" evidence="1">
    <location>
        <begin position="65"/>
        <end position="99"/>
    </location>
</feature>
<protein>
    <recommendedName>
        <fullName evidence="3">DUF2274 domain-containing protein</fullName>
    </recommendedName>
</protein>
<name>A0A1J5SK58_9ZZZZ</name>
<proteinExistence type="predicted"/>
<dbReference type="EMBL" id="MLJW01000094">
    <property type="protein sequence ID" value="OIR00486.1"/>
    <property type="molecule type" value="Genomic_DNA"/>
</dbReference>
<reference evidence="2" key="1">
    <citation type="submission" date="2016-10" db="EMBL/GenBank/DDBJ databases">
        <title>Sequence of Gallionella enrichment culture.</title>
        <authorList>
            <person name="Poehlein A."/>
            <person name="Muehling M."/>
            <person name="Daniel R."/>
        </authorList>
    </citation>
    <scope>NUCLEOTIDE SEQUENCE</scope>
</reference>
<organism evidence="2">
    <name type="scientific">mine drainage metagenome</name>
    <dbReference type="NCBI Taxonomy" id="410659"/>
    <lineage>
        <taxon>unclassified sequences</taxon>
        <taxon>metagenomes</taxon>
        <taxon>ecological metagenomes</taxon>
    </lineage>
</organism>
<accession>A0A1J5SK58</accession>
<feature type="compositionally biased region" description="Polar residues" evidence="1">
    <location>
        <begin position="87"/>
        <end position="99"/>
    </location>
</feature>
<sequence>MLKLAKLPDRTPAKITITVSAELNQALHRYAALYRDTYGEAESVTELIPFMLDAFLDSDRDFAKASREGLPETMPEKPARRARAPKTANTETTSQTEEA</sequence>
<dbReference type="AlphaFoldDB" id="A0A1J5SK58"/>
<dbReference type="Pfam" id="PF10038">
    <property type="entry name" value="DUF2274"/>
    <property type="match status" value="1"/>
</dbReference>
<dbReference type="InterPro" id="IPR018733">
    <property type="entry name" value="DUF2274"/>
</dbReference>
<gene>
    <name evidence="2" type="ORF">GALL_173590</name>
</gene>
<comment type="caution">
    <text evidence="2">The sequence shown here is derived from an EMBL/GenBank/DDBJ whole genome shotgun (WGS) entry which is preliminary data.</text>
</comment>
<feature type="compositionally biased region" description="Basic and acidic residues" evidence="1">
    <location>
        <begin position="65"/>
        <end position="79"/>
    </location>
</feature>